<feature type="domain" description="c-SKI SMAD4-binding" evidence="2">
    <location>
        <begin position="195"/>
        <end position="285"/>
    </location>
</feature>
<dbReference type="GO" id="GO:0005634">
    <property type="term" value="C:nucleus"/>
    <property type="evidence" value="ECO:0007669"/>
    <property type="project" value="TreeGrafter"/>
</dbReference>
<evidence type="ECO:0000313" key="3">
    <source>
        <dbReference type="Proteomes" id="UP000887569"/>
    </source>
</evidence>
<dbReference type="InterPro" id="IPR010919">
    <property type="entry name" value="SAND-like_dom_sf"/>
</dbReference>
<evidence type="ECO:0000313" key="4">
    <source>
        <dbReference type="WBParaSite" id="PgR034_g088_t01"/>
    </source>
</evidence>
<organism evidence="3 4">
    <name type="scientific">Parascaris univalens</name>
    <name type="common">Nematode worm</name>
    <dbReference type="NCBI Taxonomy" id="6257"/>
    <lineage>
        <taxon>Eukaryota</taxon>
        <taxon>Metazoa</taxon>
        <taxon>Ecdysozoa</taxon>
        <taxon>Nematoda</taxon>
        <taxon>Chromadorea</taxon>
        <taxon>Rhabditida</taxon>
        <taxon>Spirurina</taxon>
        <taxon>Ascaridomorpha</taxon>
        <taxon>Ascaridoidea</taxon>
        <taxon>Ascarididae</taxon>
        <taxon>Parascaris</taxon>
    </lineage>
</organism>
<dbReference type="WBParaSite" id="PgR034_g088_t01">
    <property type="protein sequence ID" value="PgR034_g088_t01"/>
    <property type="gene ID" value="PgR034_g088"/>
</dbReference>
<dbReference type="GO" id="GO:0005737">
    <property type="term" value="C:cytoplasm"/>
    <property type="evidence" value="ECO:0007669"/>
    <property type="project" value="TreeGrafter"/>
</dbReference>
<dbReference type="InterPro" id="IPR009061">
    <property type="entry name" value="DNA-bd_dom_put_sf"/>
</dbReference>
<dbReference type="GO" id="GO:0000981">
    <property type="term" value="F:DNA-binding transcription factor activity, RNA polymerase II-specific"/>
    <property type="evidence" value="ECO:0007669"/>
    <property type="project" value="TreeGrafter"/>
</dbReference>
<dbReference type="GO" id="GO:0046332">
    <property type="term" value="F:SMAD binding"/>
    <property type="evidence" value="ECO:0007669"/>
    <property type="project" value="InterPro"/>
</dbReference>
<accession>A0A915BCT1</accession>
<name>A0A915BCT1_PARUN</name>
<dbReference type="InterPro" id="IPR023216">
    <property type="entry name" value="Tscrpt_reg_SKI_SnoN"/>
</dbReference>
<dbReference type="AlphaFoldDB" id="A0A915BCT1"/>
<reference evidence="4" key="1">
    <citation type="submission" date="2022-11" db="UniProtKB">
        <authorList>
            <consortium name="WormBaseParasite"/>
        </authorList>
    </citation>
    <scope>IDENTIFICATION</scope>
</reference>
<dbReference type="Gene3D" id="3.10.390.10">
    <property type="entry name" value="SAND domain-like"/>
    <property type="match status" value="1"/>
</dbReference>
<evidence type="ECO:0000259" key="2">
    <source>
        <dbReference type="SMART" id="SM01046"/>
    </source>
</evidence>
<dbReference type="Proteomes" id="UP000887569">
    <property type="component" value="Unplaced"/>
</dbReference>
<protein>
    <submittedName>
        <fullName evidence="4">C-SKI SMAD4-binding domain-containing protein</fullName>
    </submittedName>
</protein>
<dbReference type="Pfam" id="PF02437">
    <property type="entry name" value="Ski_Sno_DHD"/>
    <property type="match status" value="1"/>
</dbReference>
<dbReference type="GO" id="GO:0000978">
    <property type="term" value="F:RNA polymerase II cis-regulatory region sequence-specific DNA binding"/>
    <property type="evidence" value="ECO:0007669"/>
    <property type="project" value="TreeGrafter"/>
</dbReference>
<dbReference type="InterPro" id="IPR037000">
    <property type="entry name" value="Ski_DNA-bd_sf"/>
</dbReference>
<dbReference type="CDD" id="cd21079">
    <property type="entry name" value="DHD_Ski_Sno"/>
    <property type="match status" value="1"/>
</dbReference>
<dbReference type="InterPro" id="IPR014890">
    <property type="entry name" value="c-SKI_SMAD4-bd_dom"/>
</dbReference>
<dbReference type="PANTHER" id="PTHR10005:SF25">
    <property type="entry name" value="SNO ONCOGENE, ISOFORM B"/>
    <property type="match status" value="1"/>
</dbReference>
<dbReference type="SUPFAM" id="SSF46955">
    <property type="entry name" value="Putative DNA-binding domain"/>
    <property type="match status" value="1"/>
</dbReference>
<sequence length="513" mass="55789">RVETRASLASRSLDGGRRLRSYRRHRPSISLNVCVSVVRMALTAMRRDIHSMCHGEDILLEELSSRLKGVLPVQPSPLLVPSDSTSSSLKSTMLGGHLISCFVIGGECRLCFPQIISVVLQGVKVDDVNDLFVDLNIHISVASQQQLDTLKLAGVMPMTADSCGLVTKSDAERLVAKLLPQTNGRLRGVVSRDDAVPICHDCFGGCKGTLLPSLRCEECIECDECKYVFSGEKFVAHTHSLKEIRRVCHWGFDSANWKYYLRIAETHEDDIRAVQRLEHFKNPHIRIGKRHNECKLSDPDGLPTKAMGIEPCSLLELGQLMSSRAMIPLSSASLLGTQMYSMSPQLQSLIALQLAAAATQLPLAAASAQTNAANCAKVATETKQQQAGGGGGFCGGADRLVKPVPVKSDLCIVDESSSLSEKVSPSSELALNGTVNPNSALSLEKLLEENMKEPALSLAKIMLAESGRAETRKREELSAQVEQLRRENCILRGALSRNALLISQSLPQKTNIC</sequence>
<comment type="similarity">
    <text evidence="1">Belongs to the SKI family.</text>
</comment>
<dbReference type="PANTHER" id="PTHR10005">
    <property type="entry name" value="SKI ONCOGENE-RELATED"/>
    <property type="match status" value="1"/>
</dbReference>
<dbReference type="GO" id="GO:0005667">
    <property type="term" value="C:transcription regulator complex"/>
    <property type="evidence" value="ECO:0007669"/>
    <property type="project" value="TreeGrafter"/>
</dbReference>
<keyword evidence="3" id="KW-1185">Reference proteome</keyword>
<dbReference type="SUPFAM" id="SSF63763">
    <property type="entry name" value="SAND domain-like"/>
    <property type="match status" value="1"/>
</dbReference>
<dbReference type="GO" id="GO:0030514">
    <property type="term" value="P:negative regulation of BMP signaling pathway"/>
    <property type="evidence" value="ECO:0007669"/>
    <property type="project" value="TreeGrafter"/>
</dbReference>
<dbReference type="Gene3D" id="3.10.260.20">
    <property type="entry name" value="Ski"/>
    <property type="match status" value="1"/>
</dbReference>
<dbReference type="InterPro" id="IPR003380">
    <property type="entry name" value="SKI/SNO/DAC"/>
</dbReference>
<proteinExistence type="inferred from homology"/>
<dbReference type="Pfam" id="PF08782">
    <property type="entry name" value="c-SKI_SMAD_bind"/>
    <property type="match status" value="1"/>
</dbReference>
<dbReference type="SMART" id="SM01046">
    <property type="entry name" value="c-SKI_SMAD_bind"/>
    <property type="match status" value="1"/>
</dbReference>
<evidence type="ECO:0000256" key="1">
    <source>
        <dbReference type="ARBA" id="ARBA00009513"/>
    </source>
</evidence>